<organism evidence="1 2">
    <name type="scientific">Halteria grandinella</name>
    <dbReference type="NCBI Taxonomy" id="5974"/>
    <lineage>
        <taxon>Eukaryota</taxon>
        <taxon>Sar</taxon>
        <taxon>Alveolata</taxon>
        <taxon>Ciliophora</taxon>
        <taxon>Intramacronucleata</taxon>
        <taxon>Spirotrichea</taxon>
        <taxon>Stichotrichia</taxon>
        <taxon>Sporadotrichida</taxon>
        <taxon>Halteriidae</taxon>
        <taxon>Halteria</taxon>
    </lineage>
</organism>
<dbReference type="SUPFAM" id="SSF50965">
    <property type="entry name" value="Galactose oxidase, central domain"/>
    <property type="match status" value="1"/>
</dbReference>
<proteinExistence type="predicted"/>
<comment type="caution">
    <text evidence="1">The sequence shown here is derived from an EMBL/GenBank/DDBJ whole genome shotgun (WGS) entry which is preliminary data.</text>
</comment>
<reference evidence="1" key="1">
    <citation type="submission" date="2019-06" db="EMBL/GenBank/DDBJ databases">
        <authorList>
            <person name="Zheng W."/>
        </authorList>
    </citation>
    <scope>NUCLEOTIDE SEQUENCE</scope>
    <source>
        <strain evidence="1">QDHG01</strain>
    </source>
</reference>
<dbReference type="Gene3D" id="2.120.10.80">
    <property type="entry name" value="Kelch-type beta propeller"/>
    <property type="match status" value="1"/>
</dbReference>
<name>A0A8J8NYW0_HALGN</name>
<gene>
    <name evidence="1" type="ORF">FGO68_gene2949</name>
</gene>
<evidence type="ECO:0000313" key="1">
    <source>
        <dbReference type="EMBL" id="TNV82734.1"/>
    </source>
</evidence>
<sequence length="475" mass="53958">MQRQQLIYEMRGGAGEYLNYQEIARETRQRLQFDSFKIISEVPRIQVSHLHPEHMIFQSQPLGTEWACSGRDLEQGCLMKVCGAMSKRLTSYGCIDLDCLDSFRLCEACFNFYKRNLDGSDQGPREERLKKVLIKNSPLPSHLVLAQDFRGKFQLQVWKDNRFKLVPIDTGFLMENTFYTVVPLDEKYVFLVGGASGIPTFKGPFPPRKPTYILFMIDLDLKRALFALKADKFEGTHLTLPHTAVKVSKKKDWLYMVGGVGGAGSWSTQCVAYDLDKQDFIALSDLPECLFGPSLSQPFIYSEDDSTYFFVSGAYQSQQYLYLFNATLNEWTRIAFEQVGVAFGFQFLVAHPIPDTQLVLVFMGGGLSCDYSTKGFCGRVLQINIKTRQVESVETFNIMNKNLQPIGDYFAGNQYFETSKEDQSTLVTDFTIMGATSIYKLSIILSQDKCEVLMIQIGEKGFTNMLLASTGWEYP</sequence>
<evidence type="ECO:0000313" key="2">
    <source>
        <dbReference type="Proteomes" id="UP000785679"/>
    </source>
</evidence>
<protein>
    <submittedName>
        <fullName evidence="1">Uncharacterized protein</fullName>
    </submittedName>
</protein>
<dbReference type="InterPro" id="IPR015915">
    <property type="entry name" value="Kelch-typ_b-propeller"/>
</dbReference>
<dbReference type="InterPro" id="IPR011043">
    <property type="entry name" value="Gal_Oxase/kelch_b-propeller"/>
</dbReference>
<accession>A0A8J8NYW0</accession>
<keyword evidence="2" id="KW-1185">Reference proteome</keyword>
<dbReference type="AlphaFoldDB" id="A0A8J8NYW0"/>
<dbReference type="Proteomes" id="UP000785679">
    <property type="component" value="Unassembled WGS sequence"/>
</dbReference>
<dbReference type="EMBL" id="RRYP01004606">
    <property type="protein sequence ID" value="TNV82734.1"/>
    <property type="molecule type" value="Genomic_DNA"/>
</dbReference>